<evidence type="ECO:0000256" key="5">
    <source>
        <dbReference type="ARBA" id="ARBA00022801"/>
    </source>
</evidence>
<dbReference type="Gene3D" id="3.30.1120.10">
    <property type="match status" value="1"/>
</dbReference>
<evidence type="ECO:0000256" key="4">
    <source>
        <dbReference type="ARBA" id="ARBA00022729"/>
    </source>
</evidence>
<dbReference type="AlphaFoldDB" id="A0A1I3MQ49"/>
<dbReference type="EMBL" id="FOQD01000014">
    <property type="protein sequence ID" value="SFI99103.1"/>
    <property type="molecule type" value="Genomic_DNA"/>
</dbReference>
<dbReference type="RefSeq" id="WP_092052935.1">
    <property type="nucleotide sequence ID" value="NZ_FOQD01000014.1"/>
</dbReference>
<keyword evidence="5" id="KW-0378">Hydrolase</keyword>
<evidence type="ECO:0000256" key="3">
    <source>
        <dbReference type="ARBA" id="ARBA00022723"/>
    </source>
</evidence>
<accession>A0A1I3MQ49</accession>
<dbReference type="Pfam" id="PF00884">
    <property type="entry name" value="Sulfatase"/>
    <property type="match status" value="1"/>
</dbReference>
<comment type="similarity">
    <text evidence="2">Belongs to the sulfatase family.</text>
</comment>
<organism evidence="8 9">
    <name type="scientific">Planctomicrobium piriforme</name>
    <dbReference type="NCBI Taxonomy" id="1576369"/>
    <lineage>
        <taxon>Bacteria</taxon>
        <taxon>Pseudomonadati</taxon>
        <taxon>Planctomycetota</taxon>
        <taxon>Planctomycetia</taxon>
        <taxon>Planctomycetales</taxon>
        <taxon>Planctomycetaceae</taxon>
        <taxon>Planctomicrobium</taxon>
    </lineage>
</organism>
<protein>
    <submittedName>
        <fullName evidence="8">Uncharacterized sulfatase</fullName>
    </submittedName>
</protein>
<evidence type="ECO:0000313" key="8">
    <source>
        <dbReference type="EMBL" id="SFI99103.1"/>
    </source>
</evidence>
<dbReference type="InterPro" id="IPR000917">
    <property type="entry name" value="Sulfatase_N"/>
</dbReference>
<dbReference type="PANTHER" id="PTHR42693">
    <property type="entry name" value="ARYLSULFATASE FAMILY MEMBER"/>
    <property type="match status" value="1"/>
</dbReference>
<dbReference type="GO" id="GO:0004065">
    <property type="term" value="F:arylsulfatase activity"/>
    <property type="evidence" value="ECO:0007669"/>
    <property type="project" value="TreeGrafter"/>
</dbReference>
<dbReference type="Proteomes" id="UP000199518">
    <property type="component" value="Unassembled WGS sequence"/>
</dbReference>
<comment type="cofactor">
    <cofactor evidence="1">
        <name>Ca(2+)</name>
        <dbReference type="ChEBI" id="CHEBI:29108"/>
    </cofactor>
</comment>
<dbReference type="Gene3D" id="3.40.720.10">
    <property type="entry name" value="Alkaline Phosphatase, subunit A"/>
    <property type="match status" value="1"/>
</dbReference>
<evidence type="ECO:0000256" key="6">
    <source>
        <dbReference type="ARBA" id="ARBA00022837"/>
    </source>
</evidence>
<dbReference type="STRING" id="1576369.SAMN05421753_11474"/>
<dbReference type="GO" id="GO:0046872">
    <property type="term" value="F:metal ion binding"/>
    <property type="evidence" value="ECO:0007669"/>
    <property type="project" value="UniProtKB-KW"/>
</dbReference>
<gene>
    <name evidence="8" type="ORF">SAMN05421753_11474</name>
</gene>
<reference evidence="9" key="1">
    <citation type="submission" date="2016-10" db="EMBL/GenBank/DDBJ databases">
        <authorList>
            <person name="Varghese N."/>
            <person name="Submissions S."/>
        </authorList>
    </citation>
    <scope>NUCLEOTIDE SEQUENCE [LARGE SCALE GENOMIC DNA]</scope>
    <source>
        <strain evidence="9">DSM 26348</strain>
    </source>
</reference>
<evidence type="ECO:0000313" key="9">
    <source>
        <dbReference type="Proteomes" id="UP000199518"/>
    </source>
</evidence>
<dbReference type="InterPro" id="IPR017850">
    <property type="entry name" value="Alkaline_phosphatase_core_sf"/>
</dbReference>
<dbReference type="SUPFAM" id="SSF53649">
    <property type="entry name" value="Alkaline phosphatase-like"/>
    <property type="match status" value="1"/>
</dbReference>
<dbReference type="InterPro" id="IPR050738">
    <property type="entry name" value="Sulfatase"/>
</dbReference>
<evidence type="ECO:0000259" key="7">
    <source>
        <dbReference type="Pfam" id="PF00884"/>
    </source>
</evidence>
<dbReference type="PANTHER" id="PTHR42693:SF42">
    <property type="entry name" value="ARYLSULFATASE G"/>
    <property type="match status" value="1"/>
</dbReference>
<sequence length="458" mass="51854">MTNCRGRLAIFILLFVGLPPEAWSAPPNIVLLLSDDQGWTDFGFMGHPHIRTPHLDQLSRESLTFTRGYVPDSLCRPSLMTLLTGRYPHQHGVVGNDPPPPAGLEKLPKGKLRNDPLYRKVCERYIAHIDDEQTWPGILQKQLGYVSLQTGKWWEGNYQRGGFTHGMSSGVPEKGGRHGDEGLDIGRKTLQPIFDFIAHAQGQQKPFFVWYAPMLPHSPHNPPERLLANYRDKTPHLEIAKYWAMCEWYDETCGQLLDYLDQYQLRDNTIVISITDNGWINAEDADRFAPRSKRSTYDGGTRTTITIRWPGHVEPRLDTTHLASSIDLLPTVLAAIGATPPNGLPGINLLDSKAVDGRHAIYGEIFEHDVQHMTDPVASLLDRWVIFDDWKLILPNPARESEAKVELFQITTDPNEQHNVAAANPEITQILTRQIQLWWPISAEERIAPQLPSSEFRP</sequence>
<name>A0A1I3MQ49_9PLAN</name>
<dbReference type="OrthoDB" id="246867at2"/>
<keyword evidence="4" id="KW-0732">Signal</keyword>
<feature type="domain" description="Sulfatase N-terminal" evidence="7">
    <location>
        <begin position="27"/>
        <end position="337"/>
    </location>
</feature>
<keyword evidence="9" id="KW-1185">Reference proteome</keyword>
<proteinExistence type="inferred from homology"/>
<evidence type="ECO:0000256" key="2">
    <source>
        <dbReference type="ARBA" id="ARBA00008779"/>
    </source>
</evidence>
<evidence type="ECO:0000256" key="1">
    <source>
        <dbReference type="ARBA" id="ARBA00001913"/>
    </source>
</evidence>
<keyword evidence="6" id="KW-0106">Calcium</keyword>
<keyword evidence="3" id="KW-0479">Metal-binding</keyword>